<dbReference type="Proteomes" id="UP000017548">
    <property type="component" value="Unassembled WGS sequence"/>
</dbReference>
<proteinExistence type="predicted"/>
<evidence type="ECO:0000313" key="1">
    <source>
        <dbReference type="EMBL" id="ESE41426.1"/>
    </source>
</evidence>
<protein>
    <submittedName>
        <fullName evidence="1">Uncharacterized protein</fullName>
    </submittedName>
</protein>
<name>A0ABP2Z443_9GAMM</name>
<organism evidence="1 2">
    <name type="scientific">Shewanella decolorationis S12</name>
    <dbReference type="NCBI Taxonomy" id="1353536"/>
    <lineage>
        <taxon>Bacteria</taxon>
        <taxon>Pseudomonadati</taxon>
        <taxon>Pseudomonadota</taxon>
        <taxon>Gammaproteobacteria</taxon>
        <taxon>Alteromonadales</taxon>
        <taxon>Shewanellaceae</taxon>
        <taxon>Shewanella</taxon>
    </lineage>
</organism>
<dbReference type="EMBL" id="AXZL01000064">
    <property type="protein sequence ID" value="ESE41426.1"/>
    <property type="molecule type" value="Genomic_DNA"/>
</dbReference>
<sequence>MISAIIGGEIYGEKRFIGGEIYGENRPDRRRNLRSYPQIKEKLIYNYSTYL</sequence>
<gene>
    <name evidence="1" type="ORF">SHD_1954</name>
</gene>
<reference evidence="1 2" key="1">
    <citation type="journal article" date="2013" name="Genome Announc.">
        <title>Draft Genome Sequence of Shewanella decolorationis S12, a Dye-Degrading Bacterium Isolated from a Wastewater Treatment Plant.</title>
        <authorList>
            <person name="Xu M."/>
            <person name="Fang Y."/>
            <person name="Liu J."/>
            <person name="Chen X."/>
            <person name="Sun G."/>
            <person name="Guo J."/>
            <person name="Hua Z."/>
            <person name="Tu Q."/>
            <person name="Wu L."/>
            <person name="Zhou J."/>
            <person name="Liu X."/>
        </authorList>
    </citation>
    <scope>NUCLEOTIDE SEQUENCE [LARGE SCALE GENOMIC DNA]</scope>
    <source>
        <strain evidence="1 2">S12</strain>
    </source>
</reference>
<evidence type="ECO:0000313" key="2">
    <source>
        <dbReference type="Proteomes" id="UP000017548"/>
    </source>
</evidence>
<comment type="caution">
    <text evidence="1">The sequence shown here is derived from an EMBL/GenBank/DDBJ whole genome shotgun (WGS) entry which is preliminary data.</text>
</comment>
<accession>A0ABP2Z443</accession>
<keyword evidence="2" id="KW-1185">Reference proteome</keyword>